<dbReference type="AlphaFoldDB" id="A0A1G1WLB6"/>
<name>A0A1G1WLB6_9BACT</name>
<keyword evidence="1" id="KW-0472">Membrane</keyword>
<reference evidence="2 3" key="1">
    <citation type="journal article" date="2016" name="Nat. Commun.">
        <title>Thousands of microbial genomes shed light on interconnected biogeochemical processes in an aquifer system.</title>
        <authorList>
            <person name="Anantharaman K."/>
            <person name="Brown C.T."/>
            <person name="Hug L.A."/>
            <person name="Sharon I."/>
            <person name="Castelle C.J."/>
            <person name="Probst A.J."/>
            <person name="Thomas B.C."/>
            <person name="Singh A."/>
            <person name="Wilkins M.J."/>
            <person name="Karaoz U."/>
            <person name="Brodie E.L."/>
            <person name="Williams K.H."/>
            <person name="Hubbard S.S."/>
            <person name="Banfield J.F."/>
        </authorList>
    </citation>
    <scope>NUCLEOTIDE SEQUENCE [LARGE SCALE GENOMIC DNA]</scope>
</reference>
<keyword evidence="1" id="KW-1133">Transmembrane helix</keyword>
<proteinExistence type="predicted"/>
<protein>
    <submittedName>
        <fullName evidence="2">Uncharacterized protein</fullName>
    </submittedName>
</protein>
<keyword evidence="1" id="KW-0812">Transmembrane</keyword>
<comment type="caution">
    <text evidence="2">The sequence shown here is derived from an EMBL/GenBank/DDBJ whole genome shotgun (WGS) entry which is preliminary data.</text>
</comment>
<gene>
    <name evidence="2" type="ORF">A3J50_00425</name>
</gene>
<sequence length="245" mass="26110">MKIKFLVTLVFVILTLLLSSNSLLAVSEVKTPSIRLYDPLNLNLWSITNSTAISEVRGLTTTLISWLILVAGLMSLIYLVIGGFKWLSAQGDPKALSAAQQTIVGAIIGFLITFAAYWIIEILQTIFGISILASLIPPAQAQVNTGDSFKLQGNLGIDAVFRRTPMGIGSFISSILSAAVTVAGLAFLGYFILGAFKFITAGGDQKAIDGAKKTLTSAAIGLLIVFTSYWIIEILQTITGVPILP</sequence>
<feature type="transmembrane region" description="Helical" evidence="1">
    <location>
        <begin position="102"/>
        <end position="120"/>
    </location>
</feature>
<evidence type="ECO:0000256" key="1">
    <source>
        <dbReference type="SAM" id="Phobius"/>
    </source>
</evidence>
<dbReference type="EMBL" id="MHCX01000050">
    <property type="protein sequence ID" value="OGY28474.1"/>
    <property type="molecule type" value="Genomic_DNA"/>
</dbReference>
<evidence type="ECO:0000313" key="3">
    <source>
        <dbReference type="Proteomes" id="UP000177821"/>
    </source>
</evidence>
<feature type="transmembrane region" description="Helical" evidence="1">
    <location>
        <begin position="214"/>
        <end position="232"/>
    </location>
</feature>
<accession>A0A1G1WLB6</accession>
<feature type="transmembrane region" description="Helical" evidence="1">
    <location>
        <begin position="63"/>
        <end position="81"/>
    </location>
</feature>
<dbReference type="Proteomes" id="UP000177821">
    <property type="component" value="Unassembled WGS sequence"/>
</dbReference>
<organism evidence="2 3">
    <name type="scientific">Candidatus Woykebacteria bacterium RIFCSPHIGHO2_02_FULL_43_16b</name>
    <dbReference type="NCBI Taxonomy" id="1802601"/>
    <lineage>
        <taxon>Bacteria</taxon>
        <taxon>Candidatus Woykeibacteriota</taxon>
    </lineage>
</organism>
<evidence type="ECO:0000313" key="2">
    <source>
        <dbReference type="EMBL" id="OGY28474.1"/>
    </source>
</evidence>
<feature type="transmembrane region" description="Helical" evidence="1">
    <location>
        <begin position="171"/>
        <end position="193"/>
    </location>
</feature>